<organism evidence="6 7">
    <name type="scientific">Paenibacillus agricola</name>
    <dbReference type="NCBI Taxonomy" id="2716264"/>
    <lineage>
        <taxon>Bacteria</taxon>
        <taxon>Bacillati</taxon>
        <taxon>Bacillota</taxon>
        <taxon>Bacilli</taxon>
        <taxon>Bacillales</taxon>
        <taxon>Paenibacillaceae</taxon>
        <taxon>Paenibacillus</taxon>
    </lineage>
</organism>
<comment type="caution">
    <text evidence="6">The sequence shown here is derived from an EMBL/GenBank/DDBJ whole genome shotgun (WGS) entry which is preliminary data.</text>
</comment>
<dbReference type="Pfam" id="PF00534">
    <property type="entry name" value="Glycos_transf_1"/>
    <property type="match status" value="1"/>
</dbReference>
<dbReference type="Proteomes" id="UP001165962">
    <property type="component" value="Unassembled WGS sequence"/>
</dbReference>
<evidence type="ECO:0000256" key="1">
    <source>
        <dbReference type="ARBA" id="ARBA00009481"/>
    </source>
</evidence>
<gene>
    <name evidence="6" type="ORF">G9U52_10190</name>
</gene>
<protein>
    <submittedName>
        <fullName evidence="6">Colanic acid biosynthesis glycosyltransferase WcaL</fullName>
    </submittedName>
</protein>
<dbReference type="RefSeq" id="WP_166148964.1">
    <property type="nucleotide sequence ID" value="NZ_JAAOIW010000003.1"/>
</dbReference>
<evidence type="ECO:0000256" key="3">
    <source>
        <dbReference type="ARBA" id="ARBA00022679"/>
    </source>
</evidence>
<dbReference type="InterPro" id="IPR028098">
    <property type="entry name" value="Glyco_trans_4-like_N"/>
</dbReference>
<evidence type="ECO:0000313" key="6">
    <source>
        <dbReference type="EMBL" id="NHN30202.1"/>
    </source>
</evidence>
<comment type="similarity">
    <text evidence="1">Belongs to the glycosyltransferase group 1 family. Glycosyltransferase 4 subfamily.</text>
</comment>
<evidence type="ECO:0000256" key="2">
    <source>
        <dbReference type="ARBA" id="ARBA00022676"/>
    </source>
</evidence>
<dbReference type="PANTHER" id="PTHR12526">
    <property type="entry name" value="GLYCOSYLTRANSFERASE"/>
    <property type="match status" value="1"/>
</dbReference>
<reference evidence="6" key="1">
    <citation type="submission" date="2020-03" db="EMBL/GenBank/DDBJ databases">
        <title>Draft sequencing of Paenibacilllus sp. S3N08.</title>
        <authorList>
            <person name="Kim D.-U."/>
        </authorList>
    </citation>
    <scope>NUCLEOTIDE SEQUENCE</scope>
    <source>
        <strain evidence="6">S3N08</strain>
    </source>
</reference>
<sequence>MTSNYPAILHHKYSLEDGHVTPQIFKINGYRGIMLTEAPFKSESVISLKEINDKPGLIKQLKIVGVHVHHGSLAHKFHFLKKKFRIPLFVGFRGKDATAYPKKAKNLKRLKSVFKTGDRFFPVCKHLKKQIIKLGCPKAKIRVLYGGVDLERFQYRTRKLDTKKKIYFLAIGRFVDKKGFSELIRAFALVKKRIRRAKLILIGKGPCETKYRKLIEQYKLSNSVKIIPWIDYRKIQDKYHGSHIFCAPSYTDREGNQEGIPNTLKEAMATGMPVVSTTHAGIPELVKHKVSGLLVPERSVSKLAKAMIWLAKRPKKWESFGRNARKKIEKDFNLKRQLRKQKTYYDEVLSKHG</sequence>
<evidence type="ECO:0000313" key="7">
    <source>
        <dbReference type="Proteomes" id="UP001165962"/>
    </source>
</evidence>
<dbReference type="Pfam" id="PF13439">
    <property type="entry name" value="Glyco_transf_4"/>
    <property type="match status" value="1"/>
</dbReference>
<evidence type="ECO:0000259" key="4">
    <source>
        <dbReference type="Pfam" id="PF00534"/>
    </source>
</evidence>
<dbReference type="SUPFAM" id="SSF53756">
    <property type="entry name" value="UDP-Glycosyltransferase/glycogen phosphorylase"/>
    <property type="match status" value="1"/>
</dbReference>
<dbReference type="EMBL" id="JAAOIW010000003">
    <property type="protein sequence ID" value="NHN30202.1"/>
    <property type="molecule type" value="Genomic_DNA"/>
</dbReference>
<keyword evidence="2" id="KW-0328">Glycosyltransferase</keyword>
<dbReference type="InterPro" id="IPR001296">
    <property type="entry name" value="Glyco_trans_1"/>
</dbReference>
<feature type="domain" description="Glycosyl transferase family 1" evidence="4">
    <location>
        <begin position="158"/>
        <end position="326"/>
    </location>
</feature>
<dbReference type="PANTHER" id="PTHR12526:SF640">
    <property type="entry name" value="COLANIC ACID BIOSYNTHESIS GLYCOSYLTRANSFERASE WCAL-RELATED"/>
    <property type="match status" value="1"/>
</dbReference>
<proteinExistence type="inferred from homology"/>
<evidence type="ECO:0000259" key="5">
    <source>
        <dbReference type="Pfam" id="PF13439"/>
    </source>
</evidence>
<feature type="domain" description="Glycosyltransferase subfamily 4-like N-terminal" evidence="5">
    <location>
        <begin position="56"/>
        <end position="152"/>
    </location>
</feature>
<accession>A0ABX0J1K3</accession>
<name>A0ABX0J1K3_9BACL</name>
<dbReference type="Gene3D" id="3.40.50.2000">
    <property type="entry name" value="Glycogen Phosphorylase B"/>
    <property type="match status" value="2"/>
</dbReference>
<keyword evidence="3" id="KW-0808">Transferase</keyword>
<keyword evidence="7" id="KW-1185">Reference proteome</keyword>